<evidence type="ECO:0000313" key="14">
    <source>
        <dbReference type="Proteomes" id="UP000242447"/>
    </source>
</evidence>
<dbReference type="InterPro" id="IPR042114">
    <property type="entry name" value="GatB_C_1"/>
</dbReference>
<dbReference type="InterPro" id="IPR006075">
    <property type="entry name" value="Asn/Gln-tRNA_Trfase_suB/E_cat"/>
</dbReference>
<dbReference type="PANTHER" id="PTHR11659">
    <property type="entry name" value="GLUTAMYL-TRNA GLN AMIDOTRANSFERASE SUBUNIT B MITOCHONDRIAL AND PROKARYOTIC PET112-RELATED"/>
    <property type="match status" value="1"/>
</dbReference>
<dbReference type="HAMAP" id="MF_00121">
    <property type="entry name" value="GatB"/>
    <property type="match status" value="1"/>
</dbReference>
<evidence type="ECO:0000256" key="11">
    <source>
        <dbReference type="HAMAP-Rule" id="MF_00121"/>
    </source>
</evidence>
<dbReference type="OrthoDB" id="9804078at2"/>
<dbReference type="FunFam" id="1.10.10.410:FF:000001">
    <property type="entry name" value="Aspartyl/glutamyl-tRNA(Asn/Gln) amidotransferase subunit B"/>
    <property type="match status" value="1"/>
</dbReference>
<dbReference type="SMART" id="SM00845">
    <property type="entry name" value="GatB_Yqey"/>
    <property type="match status" value="1"/>
</dbReference>
<evidence type="ECO:0000256" key="8">
    <source>
        <dbReference type="ARBA" id="ARBA00024799"/>
    </source>
</evidence>
<name>A0A1W6NZX2_9RHOB</name>
<proteinExistence type="inferred from homology"/>
<keyword evidence="7 11" id="KW-0648">Protein biosynthesis</keyword>
<evidence type="ECO:0000313" key="13">
    <source>
        <dbReference type="EMBL" id="ARO14798.1"/>
    </source>
</evidence>
<dbReference type="NCBIfam" id="NF004015">
    <property type="entry name" value="PRK05477.1-5"/>
    <property type="match status" value="1"/>
</dbReference>
<evidence type="ECO:0000256" key="6">
    <source>
        <dbReference type="ARBA" id="ARBA00022840"/>
    </source>
</evidence>
<dbReference type="Pfam" id="PF02934">
    <property type="entry name" value="GatB_N"/>
    <property type="match status" value="1"/>
</dbReference>
<dbReference type="InterPro" id="IPR004413">
    <property type="entry name" value="GatB"/>
</dbReference>
<keyword evidence="6 11" id="KW-0067">ATP-binding</keyword>
<keyword evidence="4 11" id="KW-0436">Ligase</keyword>
<comment type="function">
    <text evidence="8 11">Allows the formation of correctly charged Asn-tRNA(Asn) or Gln-tRNA(Gln) through the transamidation of misacylated Asp-tRNA(Asn) or Glu-tRNA(Gln) in organisms which lack either or both of asparaginyl-tRNA or glutaminyl-tRNA synthetases. The reaction takes place in the presence of glutamine and ATP through an activated phospho-Asp-tRNA(Asn) or phospho-Glu-tRNA(Gln).</text>
</comment>
<dbReference type="NCBIfam" id="NF004012">
    <property type="entry name" value="PRK05477.1-2"/>
    <property type="match status" value="1"/>
</dbReference>
<reference evidence="13 14" key="1">
    <citation type="submission" date="2017-02" db="EMBL/GenBank/DDBJ databases">
        <title>Ketogulonicigenium robustum SPU B003 Genome sequencing and assembly.</title>
        <authorList>
            <person name="Li Y."/>
            <person name="Liu L."/>
            <person name="Wang C."/>
            <person name="Zhang M."/>
            <person name="Zhang T."/>
            <person name="Zhang Y."/>
        </authorList>
    </citation>
    <scope>NUCLEOTIDE SEQUENCE [LARGE SCALE GENOMIC DNA]</scope>
    <source>
        <strain evidence="13 14">SPU_B003</strain>
    </source>
</reference>
<comment type="catalytic activity">
    <reaction evidence="10 11">
        <text>L-glutamyl-tRNA(Gln) + L-glutamine + ATP + H2O = L-glutaminyl-tRNA(Gln) + L-glutamate + ADP + phosphate + H(+)</text>
        <dbReference type="Rhea" id="RHEA:17521"/>
        <dbReference type="Rhea" id="RHEA-COMP:9681"/>
        <dbReference type="Rhea" id="RHEA-COMP:9684"/>
        <dbReference type="ChEBI" id="CHEBI:15377"/>
        <dbReference type="ChEBI" id="CHEBI:15378"/>
        <dbReference type="ChEBI" id="CHEBI:29985"/>
        <dbReference type="ChEBI" id="CHEBI:30616"/>
        <dbReference type="ChEBI" id="CHEBI:43474"/>
        <dbReference type="ChEBI" id="CHEBI:58359"/>
        <dbReference type="ChEBI" id="CHEBI:78520"/>
        <dbReference type="ChEBI" id="CHEBI:78521"/>
        <dbReference type="ChEBI" id="CHEBI:456216"/>
    </reaction>
</comment>
<dbReference type="Proteomes" id="UP000242447">
    <property type="component" value="Chromosome"/>
</dbReference>
<dbReference type="PANTHER" id="PTHR11659:SF0">
    <property type="entry name" value="GLUTAMYL-TRNA(GLN) AMIDOTRANSFERASE SUBUNIT B, MITOCHONDRIAL"/>
    <property type="match status" value="1"/>
</dbReference>
<dbReference type="GO" id="GO:0005524">
    <property type="term" value="F:ATP binding"/>
    <property type="evidence" value="ECO:0007669"/>
    <property type="project" value="UniProtKB-KW"/>
</dbReference>
<dbReference type="InterPro" id="IPR017959">
    <property type="entry name" value="Asn/Gln-tRNA_amidoTrfase_suB/E"/>
</dbReference>
<dbReference type="Gene3D" id="1.10.150.380">
    <property type="entry name" value="GatB domain, N-terminal subdomain"/>
    <property type="match status" value="1"/>
</dbReference>
<dbReference type="GO" id="GO:0016740">
    <property type="term" value="F:transferase activity"/>
    <property type="evidence" value="ECO:0007669"/>
    <property type="project" value="UniProtKB-KW"/>
</dbReference>
<dbReference type="STRING" id="92947.BVG79_01452"/>
<dbReference type="GO" id="GO:0006412">
    <property type="term" value="P:translation"/>
    <property type="evidence" value="ECO:0007669"/>
    <property type="project" value="UniProtKB-UniRule"/>
</dbReference>
<dbReference type="EC" id="6.3.5.-" evidence="11"/>
<keyword evidence="14" id="KW-1185">Reference proteome</keyword>
<accession>A0A1W6NZX2</accession>
<dbReference type="InterPro" id="IPR014746">
    <property type="entry name" value="Gln_synth/guanido_kin_cat_dom"/>
</dbReference>
<dbReference type="SUPFAM" id="SSF89095">
    <property type="entry name" value="GatB/YqeY motif"/>
    <property type="match status" value="1"/>
</dbReference>
<feature type="domain" description="Asn/Gln amidotransferase" evidence="12">
    <location>
        <begin position="356"/>
        <end position="501"/>
    </location>
</feature>
<dbReference type="KEGG" id="kro:BVG79_01452"/>
<dbReference type="NCBIfam" id="NF004014">
    <property type="entry name" value="PRK05477.1-4"/>
    <property type="match status" value="1"/>
</dbReference>
<dbReference type="RefSeq" id="WP_085786289.1">
    <property type="nucleotide sequence ID" value="NZ_CP019937.1"/>
</dbReference>
<dbReference type="SUPFAM" id="SSF55931">
    <property type="entry name" value="Glutamine synthetase/guanido kinase"/>
    <property type="match status" value="1"/>
</dbReference>
<evidence type="ECO:0000256" key="7">
    <source>
        <dbReference type="ARBA" id="ARBA00022917"/>
    </source>
</evidence>
<evidence type="ECO:0000256" key="9">
    <source>
        <dbReference type="ARBA" id="ARBA00047380"/>
    </source>
</evidence>
<dbReference type="AlphaFoldDB" id="A0A1W6NZX2"/>
<comment type="similarity">
    <text evidence="1 11">Belongs to the GatB/GatE family. GatB subfamily.</text>
</comment>
<comment type="catalytic activity">
    <reaction evidence="9 11">
        <text>L-aspartyl-tRNA(Asn) + L-glutamine + ATP + H2O = L-asparaginyl-tRNA(Asn) + L-glutamate + ADP + phosphate + 2 H(+)</text>
        <dbReference type="Rhea" id="RHEA:14513"/>
        <dbReference type="Rhea" id="RHEA-COMP:9674"/>
        <dbReference type="Rhea" id="RHEA-COMP:9677"/>
        <dbReference type="ChEBI" id="CHEBI:15377"/>
        <dbReference type="ChEBI" id="CHEBI:15378"/>
        <dbReference type="ChEBI" id="CHEBI:29985"/>
        <dbReference type="ChEBI" id="CHEBI:30616"/>
        <dbReference type="ChEBI" id="CHEBI:43474"/>
        <dbReference type="ChEBI" id="CHEBI:58359"/>
        <dbReference type="ChEBI" id="CHEBI:78515"/>
        <dbReference type="ChEBI" id="CHEBI:78516"/>
        <dbReference type="ChEBI" id="CHEBI:456216"/>
    </reaction>
</comment>
<dbReference type="Pfam" id="PF02637">
    <property type="entry name" value="GatB_Yqey"/>
    <property type="match status" value="1"/>
</dbReference>
<dbReference type="GO" id="GO:0070681">
    <property type="term" value="P:glutaminyl-tRNAGln biosynthesis via transamidation"/>
    <property type="evidence" value="ECO:0007669"/>
    <property type="project" value="TreeGrafter"/>
</dbReference>
<dbReference type="EMBL" id="CP019937">
    <property type="protein sequence ID" value="ARO14798.1"/>
    <property type="molecule type" value="Genomic_DNA"/>
</dbReference>
<comment type="subunit">
    <text evidence="2 11">Heterotrimer of A, B and C subunits.</text>
</comment>
<evidence type="ECO:0000256" key="4">
    <source>
        <dbReference type="ARBA" id="ARBA00022598"/>
    </source>
</evidence>
<evidence type="ECO:0000256" key="3">
    <source>
        <dbReference type="ARBA" id="ARBA00016923"/>
    </source>
</evidence>
<dbReference type="FunFam" id="1.10.150.380:FF:000001">
    <property type="entry name" value="Aspartyl/glutamyl-tRNA(Asn/Gln) amidotransferase subunit B"/>
    <property type="match status" value="1"/>
</dbReference>
<keyword evidence="13" id="KW-0808">Transferase</keyword>
<evidence type="ECO:0000259" key="12">
    <source>
        <dbReference type="SMART" id="SM00845"/>
    </source>
</evidence>
<dbReference type="InterPro" id="IPR018027">
    <property type="entry name" value="Asn/Gln_amidotransferase"/>
</dbReference>
<evidence type="ECO:0000256" key="1">
    <source>
        <dbReference type="ARBA" id="ARBA00005306"/>
    </source>
</evidence>
<keyword evidence="5 11" id="KW-0547">Nucleotide-binding</keyword>
<dbReference type="InterPro" id="IPR003789">
    <property type="entry name" value="Asn/Gln_tRNA_amidoTrase-B-like"/>
</dbReference>
<dbReference type="PROSITE" id="PS01234">
    <property type="entry name" value="GATB"/>
    <property type="match status" value="1"/>
</dbReference>
<evidence type="ECO:0000256" key="10">
    <source>
        <dbReference type="ARBA" id="ARBA00047913"/>
    </source>
</evidence>
<sequence>MLDLTYDAPKPKVIAGAKYDWELVIGLEVHAQVATNAKLFSGASTGFGAEPNSHVAFVDAGMPGMLPVINEECIAQAVRTGLGLKAQINLRSAFDRKNYFYPDLPQGYQISQLYHPIVGEGEVLVEMGPGIARRVRIERIHLEQDAGKSIHDMDPHMSFVDLNRTGVALMEIVSRPDIRGPEEAAAYVGKLRQIMRYLGTCDGNMQNGNLRADVNVSVCRPGAYEKFMETGDFGYLGTRCELKNMNSMRFIQQGIEYEARRQIAILEDGGTIDQETRLYDPEKGETRSMRSKEEAHDYRYFPDPDLLPLEIEQAWVDDIAGKLPELPDAKKARFMAAFGLTEYDASVLTAESENAVYFEEVAQGRDGKLSANWVINELFGRLKKDNREIKDSPVSPAQLGGIVALISSGDISGKIAKDLFEIVYTEGGDPAEIVESRGMRQVTDFGAIETAVDEVIAANPAQVEKAKANPKLAGWFVGQVMKTTGGKANPAAVNDIVARKLGL</sequence>
<evidence type="ECO:0000256" key="2">
    <source>
        <dbReference type="ARBA" id="ARBA00011123"/>
    </source>
</evidence>
<evidence type="ECO:0000256" key="5">
    <source>
        <dbReference type="ARBA" id="ARBA00022741"/>
    </source>
</evidence>
<dbReference type="InterPro" id="IPR017958">
    <property type="entry name" value="Gln-tRNA_amidoTrfase_suB_CS"/>
</dbReference>
<dbReference type="GO" id="GO:0050566">
    <property type="term" value="F:asparaginyl-tRNA synthase (glutamine-hydrolyzing) activity"/>
    <property type="evidence" value="ECO:0007669"/>
    <property type="project" value="RHEA"/>
</dbReference>
<dbReference type="NCBIfam" id="TIGR00133">
    <property type="entry name" value="gatB"/>
    <property type="match status" value="1"/>
</dbReference>
<protein>
    <recommendedName>
        <fullName evidence="3 11">Aspartyl/glutamyl-tRNA(Asn/Gln) amidotransferase subunit B</fullName>
        <shortName evidence="11">Asp/Glu-ADT subunit B</shortName>
        <ecNumber evidence="11">6.3.5.-</ecNumber>
    </recommendedName>
</protein>
<dbReference type="InterPro" id="IPR023168">
    <property type="entry name" value="GatB_Yqey_C_2"/>
</dbReference>
<gene>
    <name evidence="11 13" type="primary">gatB</name>
    <name evidence="13" type="ORF">BVG79_01452</name>
</gene>
<dbReference type="Gene3D" id="1.10.10.410">
    <property type="match status" value="1"/>
</dbReference>
<dbReference type="GO" id="GO:0050567">
    <property type="term" value="F:glutaminyl-tRNA synthase (glutamine-hydrolyzing) activity"/>
    <property type="evidence" value="ECO:0007669"/>
    <property type="project" value="UniProtKB-UniRule"/>
</dbReference>
<organism evidence="13 14">
    <name type="scientific">Ketogulonicigenium robustum</name>
    <dbReference type="NCBI Taxonomy" id="92947"/>
    <lineage>
        <taxon>Bacteria</taxon>
        <taxon>Pseudomonadati</taxon>
        <taxon>Pseudomonadota</taxon>
        <taxon>Alphaproteobacteria</taxon>
        <taxon>Rhodobacterales</taxon>
        <taxon>Roseobacteraceae</taxon>
        <taxon>Ketogulonicigenium</taxon>
    </lineage>
</organism>